<feature type="region of interest" description="Disordered" evidence="1">
    <location>
        <begin position="93"/>
        <end position="244"/>
    </location>
</feature>
<feature type="region of interest" description="Disordered" evidence="1">
    <location>
        <begin position="291"/>
        <end position="364"/>
    </location>
</feature>
<evidence type="ECO:0000313" key="3">
    <source>
        <dbReference type="Proteomes" id="UP000054564"/>
    </source>
</evidence>
<name>A0A0L0UPD9_9BASI</name>
<sequence>MQRERSISPYTPYRKPSDVYESRIRHLEDVVHLLLARTKFQRLPPESTVPLAGSFRYSIDRGLIPLLSKTTTESLTSDWPNVKLNTKESLIRLNHGPTPSFNCQSSITSSGPRFSDKSSPTLQQDNSPLQSHPPNSTVCFASPKKSSTSDSPTELITSDPTLIHVTHLDRPTTARSTLQSLPRTDLKESSGAPTTRRQSSLSFGRSIDSKSRSNSFSAVKVTSTPSPSPVICSSPRKNSDNQHSHVKPDMLLATAATPNSIIDDDLGSLATCPDRLVISTPDLMTCGLRPFSPASVVSDSSSSPTDSPSSRRQRKGPPSRFCSLDRSPLHGRTESSAADPSAICSPPSEIGYHTTPTVTPDLSSRPISAVDSLAMTALNSSPNKASTDQITEIPPSCTQVSTIAIVDTLSKHSAPSPVHLTLPLDIQSDHPQLAPEPPCETLEYYDDEGNCFTLPNMNDTEKRKKKKKKKKKKKRTTASGSNPSLPSPPVDVQTATVGALSIMTEEELDALERKNDPRYRPIEDS</sequence>
<dbReference type="EMBL" id="AJIL01000870">
    <property type="protein sequence ID" value="KNE88801.1"/>
    <property type="molecule type" value="Genomic_DNA"/>
</dbReference>
<feature type="compositionally biased region" description="Polar residues" evidence="1">
    <location>
        <begin position="354"/>
        <end position="364"/>
    </location>
</feature>
<feature type="region of interest" description="Disordered" evidence="1">
    <location>
        <begin position="453"/>
        <end position="498"/>
    </location>
</feature>
<evidence type="ECO:0000256" key="1">
    <source>
        <dbReference type="SAM" id="MobiDB-lite"/>
    </source>
</evidence>
<proteinExistence type="predicted"/>
<feature type="compositionally biased region" description="Polar residues" evidence="1">
    <location>
        <begin position="97"/>
        <end position="139"/>
    </location>
</feature>
<gene>
    <name evidence="2" type="ORF">PSTG_17764</name>
</gene>
<keyword evidence="3" id="KW-1185">Reference proteome</keyword>
<dbReference type="Proteomes" id="UP000054564">
    <property type="component" value="Unassembled WGS sequence"/>
</dbReference>
<feature type="compositionally biased region" description="Low complexity" evidence="1">
    <location>
        <begin position="292"/>
        <end position="310"/>
    </location>
</feature>
<reference evidence="3" key="1">
    <citation type="submission" date="2014-03" db="EMBL/GenBank/DDBJ databases">
        <title>The Genome Sequence of Puccinia striiformis f. sp. tritici PST-78.</title>
        <authorList>
            <consortium name="The Broad Institute Genome Sequencing Platform"/>
            <person name="Cuomo C."/>
            <person name="Hulbert S."/>
            <person name="Chen X."/>
            <person name="Walker B."/>
            <person name="Young S.K."/>
            <person name="Zeng Q."/>
            <person name="Gargeya S."/>
            <person name="Fitzgerald M."/>
            <person name="Haas B."/>
            <person name="Abouelleil A."/>
            <person name="Alvarado L."/>
            <person name="Arachchi H.M."/>
            <person name="Berlin A.M."/>
            <person name="Chapman S.B."/>
            <person name="Goldberg J."/>
            <person name="Griggs A."/>
            <person name="Gujja S."/>
            <person name="Hansen M."/>
            <person name="Howarth C."/>
            <person name="Imamovic A."/>
            <person name="Larimer J."/>
            <person name="McCowan C."/>
            <person name="Montmayeur A."/>
            <person name="Murphy C."/>
            <person name="Neiman D."/>
            <person name="Pearson M."/>
            <person name="Priest M."/>
            <person name="Roberts A."/>
            <person name="Saif S."/>
            <person name="Shea T."/>
            <person name="Sisk P."/>
            <person name="Sykes S."/>
            <person name="Wortman J."/>
            <person name="Nusbaum C."/>
            <person name="Birren B."/>
        </authorList>
    </citation>
    <scope>NUCLEOTIDE SEQUENCE [LARGE SCALE GENOMIC DNA]</scope>
    <source>
        <strain evidence="3">race PST-78</strain>
    </source>
</reference>
<feature type="compositionally biased region" description="Polar residues" evidence="1">
    <location>
        <begin position="212"/>
        <end position="225"/>
    </location>
</feature>
<evidence type="ECO:0000313" key="2">
    <source>
        <dbReference type="EMBL" id="KNE88801.1"/>
    </source>
</evidence>
<organism evidence="2 3">
    <name type="scientific">Puccinia striiformis f. sp. tritici PST-78</name>
    <dbReference type="NCBI Taxonomy" id="1165861"/>
    <lineage>
        <taxon>Eukaryota</taxon>
        <taxon>Fungi</taxon>
        <taxon>Dikarya</taxon>
        <taxon>Basidiomycota</taxon>
        <taxon>Pucciniomycotina</taxon>
        <taxon>Pucciniomycetes</taxon>
        <taxon>Pucciniales</taxon>
        <taxon>Pucciniaceae</taxon>
        <taxon>Puccinia</taxon>
    </lineage>
</organism>
<dbReference type="OrthoDB" id="10413477at2759"/>
<feature type="compositionally biased region" description="Low complexity" evidence="1">
    <location>
        <begin position="142"/>
        <end position="153"/>
    </location>
</feature>
<feature type="compositionally biased region" description="Polar residues" evidence="1">
    <location>
        <begin position="191"/>
        <end position="203"/>
    </location>
</feature>
<protein>
    <submittedName>
        <fullName evidence="2">Uncharacterized protein</fullName>
    </submittedName>
</protein>
<accession>A0A0L0UPD9</accession>
<feature type="non-terminal residue" evidence="2">
    <location>
        <position position="525"/>
    </location>
</feature>
<comment type="caution">
    <text evidence="2">The sequence shown here is derived from an EMBL/GenBank/DDBJ whole genome shotgun (WGS) entry which is preliminary data.</text>
</comment>
<feature type="compositionally biased region" description="Basic residues" evidence="1">
    <location>
        <begin position="463"/>
        <end position="476"/>
    </location>
</feature>
<dbReference type="AlphaFoldDB" id="A0A0L0UPD9"/>
<feature type="compositionally biased region" description="Polar residues" evidence="1">
    <location>
        <begin position="173"/>
        <end position="182"/>
    </location>
</feature>